<dbReference type="InterPro" id="IPR000568">
    <property type="entry name" value="ATP_synth_F0_asu"/>
</dbReference>
<evidence type="ECO:0000256" key="11">
    <source>
        <dbReference type="HAMAP-Rule" id="MF_01393"/>
    </source>
</evidence>
<dbReference type="HAMAP" id="MF_01393">
    <property type="entry name" value="ATP_synth_a_bact"/>
    <property type="match status" value="1"/>
</dbReference>
<evidence type="ECO:0000256" key="2">
    <source>
        <dbReference type="ARBA" id="ARBA00006810"/>
    </source>
</evidence>
<dbReference type="PANTHER" id="PTHR42823:SF3">
    <property type="entry name" value="ATP SYNTHASE SUBUNIT A, CHLOROPLASTIC"/>
    <property type="match status" value="1"/>
</dbReference>
<evidence type="ECO:0000256" key="10">
    <source>
        <dbReference type="ARBA" id="ARBA00023310"/>
    </source>
</evidence>
<keyword evidence="11" id="KW-1003">Cell membrane</keyword>
<sequence>MEVTPKFTLFGIEWLEFDLTIIIATTFAALVVFLFSVWATRKLSMRPAGMQNAMEMVVDFVRGINDIAYGPGKTAERYVAFSFTLFMFIFVANELGVLLMVTATANQPIPWLGLTEEVLQASHGISLFKSPTADLSVTLAMAIAIALYSNYVGIRSNFKGWLGHFFTPLGPIHLIEEFSKPLTHGMRLWANLFAGEVLITIMITMGSPLITGLPLLAWLGFSLFIGVIQAYIFTVLANVYIGQKATAH</sequence>
<feature type="transmembrane region" description="Helical" evidence="11">
    <location>
        <begin position="188"/>
        <end position="210"/>
    </location>
</feature>
<dbReference type="NCBIfam" id="TIGR01131">
    <property type="entry name" value="ATP_synt_6_or_A"/>
    <property type="match status" value="1"/>
</dbReference>
<dbReference type="GO" id="GO:0005886">
    <property type="term" value="C:plasma membrane"/>
    <property type="evidence" value="ECO:0007669"/>
    <property type="project" value="UniProtKB-SubCell"/>
</dbReference>
<keyword evidence="5 11" id="KW-0812">Transmembrane</keyword>
<keyword evidence="9 11" id="KW-0472">Membrane</keyword>
<name>A0A7D3XS40_9BACL</name>
<dbReference type="AlphaFoldDB" id="A0A7D3XS40"/>
<evidence type="ECO:0000256" key="1">
    <source>
        <dbReference type="ARBA" id="ARBA00004141"/>
    </source>
</evidence>
<dbReference type="EMBL" id="CP048104">
    <property type="protein sequence ID" value="QKG85722.1"/>
    <property type="molecule type" value="Genomic_DNA"/>
</dbReference>
<dbReference type="SUPFAM" id="SSF81336">
    <property type="entry name" value="F1F0 ATP synthase subunit A"/>
    <property type="match status" value="1"/>
</dbReference>
<reference evidence="13 14" key="1">
    <citation type="submission" date="2020-01" db="EMBL/GenBank/DDBJ databases">
        <authorList>
            <person name="Gulvik C.A."/>
            <person name="Batra D.G."/>
        </authorList>
    </citation>
    <scope>NUCLEOTIDE SEQUENCE [LARGE SCALE GENOMIC DNA]</scope>
    <source>
        <strain evidence="13 14">W9323</strain>
    </source>
</reference>
<keyword evidence="7 11" id="KW-1133">Transmembrane helix</keyword>
<dbReference type="Proteomes" id="UP000503088">
    <property type="component" value="Chromosome"/>
</dbReference>
<accession>A0A7D3XS40</accession>
<dbReference type="Pfam" id="PF00119">
    <property type="entry name" value="ATP-synt_A"/>
    <property type="match status" value="1"/>
</dbReference>
<dbReference type="PROSITE" id="PS00449">
    <property type="entry name" value="ATPASE_A"/>
    <property type="match status" value="1"/>
</dbReference>
<proteinExistence type="inferred from homology"/>
<keyword evidence="4 11" id="KW-0138">CF(0)</keyword>
<dbReference type="CDD" id="cd00310">
    <property type="entry name" value="ATP-synt_Fo_a_6"/>
    <property type="match status" value="1"/>
</dbReference>
<keyword evidence="14" id="KW-1185">Reference proteome</keyword>
<dbReference type="InterPro" id="IPR045082">
    <property type="entry name" value="ATP_syn_F0_a_bact/chloroplast"/>
</dbReference>
<keyword evidence="10 11" id="KW-0066">ATP synthesis</keyword>
<dbReference type="PANTHER" id="PTHR42823">
    <property type="entry name" value="ATP SYNTHASE SUBUNIT A, CHLOROPLASTIC"/>
    <property type="match status" value="1"/>
</dbReference>
<dbReference type="GO" id="GO:0042777">
    <property type="term" value="P:proton motive force-driven plasma membrane ATP synthesis"/>
    <property type="evidence" value="ECO:0007669"/>
    <property type="project" value="TreeGrafter"/>
</dbReference>
<evidence type="ECO:0000256" key="5">
    <source>
        <dbReference type="ARBA" id="ARBA00022692"/>
    </source>
</evidence>
<keyword evidence="3 11" id="KW-0813">Transport</keyword>
<comment type="similarity">
    <text evidence="2 11 12">Belongs to the ATPase A chain family.</text>
</comment>
<dbReference type="GO" id="GO:0046933">
    <property type="term" value="F:proton-transporting ATP synthase activity, rotational mechanism"/>
    <property type="evidence" value="ECO:0007669"/>
    <property type="project" value="UniProtKB-UniRule"/>
</dbReference>
<evidence type="ECO:0000256" key="8">
    <source>
        <dbReference type="ARBA" id="ARBA00023065"/>
    </source>
</evidence>
<dbReference type="PRINTS" id="PR00123">
    <property type="entry name" value="ATPASEA"/>
</dbReference>
<evidence type="ECO:0000256" key="9">
    <source>
        <dbReference type="ARBA" id="ARBA00023136"/>
    </source>
</evidence>
<dbReference type="KEGG" id="kpul:GXN76_15520"/>
<keyword evidence="6 11" id="KW-0375">Hydrogen ion transport</keyword>
<keyword evidence="8 11" id="KW-0406">Ion transport</keyword>
<feature type="transmembrane region" description="Helical" evidence="11">
    <location>
        <begin position="216"/>
        <end position="241"/>
    </location>
</feature>
<evidence type="ECO:0000313" key="13">
    <source>
        <dbReference type="EMBL" id="QKG85722.1"/>
    </source>
</evidence>
<evidence type="ECO:0000256" key="4">
    <source>
        <dbReference type="ARBA" id="ARBA00022547"/>
    </source>
</evidence>
<feature type="transmembrane region" description="Helical" evidence="11">
    <location>
        <begin position="78"/>
        <end position="101"/>
    </location>
</feature>
<organism evidence="13 14">
    <name type="scientific">Kroppenstedtia pulmonis</name>
    <dbReference type="NCBI Taxonomy" id="1380685"/>
    <lineage>
        <taxon>Bacteria</taxon>
        <taxon>Bacillati</taxon>
        <taxon>Bacillota</taxon>
        <taxon>Bacilli</taxon>
        <taxon>Bacillales</taxon>
        <taxon>Thermoactinomycetaceae</taxon>
        <taxon>Kroppenstedtia</taxon>
    </lineage>
</organism>
<gene>
    <name evidence="11 13" type="primary">atpB</name>
    <name evidence="13" type="ORF">GXN76_15520</name>
</gene>
<feature type="transmembrane region" description="Helical" evidence="11">
    <location>
        <begin position="135"/>
        <end position="154"/>
    </location>
</feature>
<evidence type="ECO:0000256" key="3">
    <source>
        <dbReference type="ARBA" id="ARBA00022448"/>
    </source>
</evidence>
<protein>
    <recommendedName>
        <fullName evidence="11 12">ATP synthase subunit a</fullName>
    </recommendedName>
    <alternativeName>
        <fullName evidence="11">ATP synthase F0 sector subunit a</fullName>
    </alternativeName>
    <alternativeName>
        <fullName evidence="11">F-ATPase subunit 6</fullName>
    </alternativeName>
</protein>
<evidence type="ECO:0000256" key="6">
    <source>
        <dbReference type="ARBA" id="ARBA00022781"/>
    </source>
</evidence>
<comment type="function">
    <text evidence="11 12">Key component of the proton channel; it plays a direct role in the translocation of protons across the membrane.</text>
</comment>
<dbReference type="Gene3D" id="1.20.120.220">
    <property type="entry name" value="ATP synthase, F0 complex, subunit A"/>
    <property type="match status" value="1"/>
</dbReference>
<dbReference type="InterPro" id="IPR035908">
    <property type="entry name" value="F0_ATP_A_sf"/>
</dbReference>
<dbReference type="GO" id="GO:0045259">
    <property type="term" value="C:proton-transporting ATP synthase complex"/>
    <property type="evidence" value="ECO:0007669"/>
    <property type="project" value="UniProtKB-KW"/>
</dbReference>
<dbReference type="InterPro" id="IPR023011">
    <property type="entry name" value="ATP_synth_F0_asu_AS"/>
</dbReference>
<evidence type="ECO:0000313" key="14">
    <source>
        <dbReference type="Proteomes" id="UP000503088"/>
    </source>
</evidence>
<evidence type="ECO:0000256" key="12">
    <source>
        <dbReference type="RuleBase" id="RU000483"/>
    </source>
</evidence>
<evidence type="ECO:0000256" key="7">
    <source>
        <dbReference type="ARBA" id="ARBA00022989"/>
    </source>
</evidence>
<comment type="subcellular location">
    <subcellularLocation>
        <location evidence="11 12">Cell membrane</location>
        <topology evidence="11 12">Multi-pass membrane protein</topology>
    </subcellularLocation>
    <subcellularLocation>
        <location evidence="1">Membrane</location>
        <topology evidence="1">Multi-pass membrane protein</topology>
    </subcellularLocation>
</comment>
<feature type="transmembrane region" description="Helical" evidence="11">
    <location>
        <begin position="20"/>
        <end position="40"/>
    </location>
</feature>
<dbReference type="RefSeq" id="WP_173224681.1">
    <property type="nucleotide sequence ID" value="NZ_CP048104.1"/>
</dbReference>